<name>A0ABT3XU92_9FLAO</name>
<reference evidence="1" key="1">
    <citation type="submission" date="2022-10" db="EMBL/GenBank/DDBJ databases">
        <title>Chryseobacterium sp. nov., a novel bacterial species.</title>
        <authorList>
            <person name="Cao Y."/>
        </authorList>
    </citation>
    <scope>NUCLEOTIDE SEQUENCE</scope>
    <source>
        <strain evidence="1">CCTCC AB2015118</strain>
    </source>
</reference>
<dbReference type="RefSeq" id="WP_267266491.1">
    <property type="nucleotide sequence ID" value="NZ_JAOVZW010000018.1"/>
</dbReference>
<proteinExistence type="predicted"/>
<evidence type="ECO:0000313" key="2">
    <source>
        <dbReference type="Proteomes" id="UP001073122"/>
    </source>
</evidence>
<evidence type="ECO:0008006" key="3">
    <source>
        <dbReference type="Google" id="ProtNLM"/>
    </source>
</evidence>
<comment type="caution">
    <text evidence="1">The sequence shown here is derived from an EMBL/GenBank/DDBJ whole genome shotgun (WGS) entry which is preliminary data.</text>
</comment>
<gene>
    <name evidence="1" type="ORF">OF897_15010</name>
</gene>
<evidence type="ECO:0000313" key="1">
    <source>
        <dbReference type="EMBL" id="MCX8525229.1"/>
    </source>
</evidence>
<accession>A0ABT3XU92</accession>
<protein>
    <recommendedName>
        <fullName evidence="3">Lipocalin-like domain-containing protein</fullName>
    </recommendedName>
</protein>
<sequence>MKSYSILLFLLVLINCKKEQEPKVFEYTTETVDKNIVQELKQIKSWKPYGLLFQDEKYEVWNSCSGEWGGTIYFKNKHNGEICHARSTCAVSVNKINGKYYISNTLAHLYESSSVLEITNPEKLELTSKLPLFHPEILTREYEAETDLGTTRIADSTGVIILTSFSYKDKLYSVIKDITDESLTISEIKNNKFKTVQTLDGLILNDSPQILKESENHQKIYFQNPTSGVLDIKDNKIKFTFYKNN</sequence>
<dbReference type="Proteomes" id="UP001073122">
    <property type="component" value="Unassembled WGS sequence"/>
</dbReference>
<keyword evidence="2" id="KW-1185">Reference proteome</keyword>
<organism evidence="1 2">
    <name type="scientific">Chryseobacterium formosus</name>
    <dbReference type="NCBI Taxonomy" id="1537363"/>
    <lineage>
        <taxon>Bacteria</taxon>
        <taxon>Pseudomonadati</taxon>
        <taxon>Bacteroidota</taxon>
        <taxon>Flavobacteriia</taxon>
        <taxon>Flavobacteriales</taxon>
        <taxon>Weeksellaceae</taxon>
        <taxon>Chryseobacterium group</taxon>
        <taxon>Chryseobacterium</taxon>
    </lineage>
</organism>
<dbReference type="EMBL" id="JAOVZW010000018">
    <property type="protein sequence ID" value="MCX8525229.1"/>
    <property type="molecule type" value="Genomic_DNA"/>
</dbReference>